<dbReference type="SUPFAM" id="SSF52540">
    <property type="entry name" value="P-loop containing nucleoside triphosphate hydrolases"/>
    <property type="match status" value="1"/>
</dbReference>
<dbReference type="GO" id="GO:0008976">
    <property type="term" value="F:polyphosphate kinase activity"/>
    <property type="evidence" value="ECO:0007669"/>
    <property type="project" value="UniProtKB-EC"/>
</dbReference>
<protein>
    <submittedName>
        <fullName evidence="5">Polyphosphate kinase 2</fullName>
        <ecNumber evidence="5">2.7.4.1</ecNumber>
    </submittedName>
</protein>
<dbReference type="PIRSF" id="PIRSF028756">
    <property type="entry name" value="PPK2_prd"/>
    <property type="match status" value="1"/>
</dbReference>
<keyword evidence="2 5" id="KW-0808">Transferase</keyword>
<feature type="domain" description="Polyphosphate kinase-2-related" evidence="4">
    <location>
        <begin position="42"/>
        <end position="265"/>
    </location>
</feature>
<dbReference type="InterPro" id="IPR027417">
    <property type="entry name" value="P-loop_NTPase"/>
</dbReference>
<dbReference type="NCBIfam" id="TIGR03707">
    <property type="entry name" value="PPK2_P_aer"/>
    <property type="match status" value="1"/>
</dbReference>
<dbReference type="InterPro" id="IPR016898">
    <property type="entry name" value="Polyphosphate_phosphotransfera"/>
</dbReference>
<dbReference type="InterPro" id="IPR022486">
    <property type="entry name" value="PPK2_PA0141"/>
</dbReference>
<comment type="similarity">
    <text evidence="1">Belongs to the polyphosphate kinase 2 (PPK2) family. Class I subfamily.</text>
</comment>
<evidence type="ECO:0000256" key="3">
    <source>
        <dbReference type="ARBA" id="ARBA00022777"/>
    </source>
</evidence>
<sequence length="286" mass="33348">MNKMETLARDWTNVSLEDKSLPDWIVTSSLKSGGYPYAKRLRTKTYLKQIYPLHIELQKVQQWVADTGQRVVAIFEGRDTAGKGGTIKRYMEHLNPRQVRVVALPKPTDRQRGEWYFQRYAEHLPTAGEMCLFDRSWYNRAVIEPVMGFCSAEQTAEFLDEAPKFEAMLVRSKVRIIKFWLTIGREEQMRRLHARRHDPLKQWKLSPIDIEGLSKWDDYTAARKIMFAETDTATAPWMVIKSNDKKRARINCLRHFLMALPYEGKDLSAIGEIDEQILGTAFDDMD</sequence>
<dbReference type="Pfam" id="PF03976">
    <property type="entry name" value="PPK2"/>
    <property type="match status" value="1"/>
</dbReference>
<dbReference type="EC" id="2.7.4.1" evidence="5"/>
<name>A0A3B0T9P2_9ZZZZ</name>
<evidence type="ECO:0000256" key="1">
    <source>
        <dbReference type="ARBA" id="ARBA00009924"/>
    </source>
</evidence>
<keyword evidence="3 5" id="KW-0418">Kinase</keyword>
<dbReference type="PANTHER" id="PTHR34383:SF1">
    <property type="entry name" value="ADP-POLYPHOSPHATE PHOSPHOTRANSFERASE"/>
    <property type="match status" value="1"/>
</dbReference>
<dbReference type="InterPro" id="IPR022488">
    <property type="entry name" value="PPK2-related"/>
</dbReference>
<accession>A0A3B0T9P2</accession>
<evidence type="ECO:0000256" key="2">
    <source>
        <dbReference type="ARBA" id="ARBA00022679"/>
    </source>
</evidence>
<dbReference type="AlphaFoldDB" id="A0A3B0T9P2"/>
<organism evidence="5">
    <name type="scientific">hydrothermal vent metagenome</name>
    <dbReference type="NCBI Taxonomy" id="652676"/>
    <lineage>
        <taxon>unclassified sequences</taxon>
        <taxon>metagenomes</taxon>
        <taxon>ecological metagenomes</taxon>
    </lineage>
</organism>
<proteinExistence type="inferred from homology"/>
<gene>
    <name evidence="5" type="ORF">MNBD_ALPHA09-1532</name>
</gene>
<dbReference type="GO" id="GO:0006793">
    <property type="term" value="P:phosphorus metabolic process"/>
    <property type="evidence" value="ECO:0007669"/>
    <property type="project" value="InterPro"/>
</dbReference>
<evidence type="ECO:0000313" key="5">
    <source>
        <dbReference type="EMBL" id="VAW14778.1"/>
    </source>
</evidence>
<dbReference type="EMBL" id="UOEM01000079">
    <property type="protein sequence ID" value="VAW14778.1"/>
    <property type="molecule type" value="Genomic_DNA"/>
</dbReference>
<dbReference type="PANTHER" id="PTHR34383">
    <property type="entry name" value="POLYPHOSPHATE:AMP PHOSPHOTRANSFERASE-RELATED"/>
    <property type="match status" value="1"/>
</dbReference>
<dbReference type="Gene3D" id="3.40.50.300">
    <property type="entry name" value="P-loop containing nucleotide triphosphate hydrolases"/>
    <property type="match status" value="1"/>
</dbReference>
<evidence type="ECO:0000259" key="4">
    <source>
        <dbReference type="Pfam" id="PF03976"/>
    </source>
</evidence>
<reference evidence="5" key="1">
    <citation type="submission" date="2018-06" db="EMBL/GenBank/DDBJ databases">
        <authorList>
            <person name="Zhirakovskaya E."/>
        </authorList>
    </citation>
    <scope>NUCLEOTIDE SEQUENCE</scope>
</reference>